<dbReference type="InParanoid" id="A0A482WK35"/>
<dbReference type="EMBL" id="QKKF02033617">
    <property type="protein sequence ID" value="RZF33612.1"/>
    <property type="molecule type" value="Genomic_DNA"/>
</dbReference>
<keyword evidence="2" id="KW-1185">Reference proteome</keyword>
<dbReference type="Proteomes" id="UP000291343">
    <property type="component" value="Unassembled WGS sequence"/>
</dbReference>
<evidence type="ECO:0000313" key="1">
    <source>
        <dbReference type="EMBL" id="RZF33612.1"/>
    </source>
</evidence>
<sequence length="103" mass="11788">MLNSLAINVDVIKNSAKAIEQAVIALKKNTDLTASDFAKHTGKLELIINMTMRPHKSMIPSLHPVLYPLNKEERRKNPACLKTTTKTKIRIKEIQTFRKFQPY</sequence>
<organism evidence="1 2">
    <name type="scientific">Laodelphax striatellus</name>
    <name type="common">Small brown planthopper</name>
    <name type="synonym">Delphax striatella</name>
    <dbReference type="NCBI Taxonomy" id="195883"/>
    <lineage>
        <taxon>Eukaryota</taxon>
        <taxon>Metazoa</taxon>
        <taxon>Ecdysozoa</taxon>
        <taxon>Arthropoda</taxon>
        <taxon>Hexapoda</taxon>
        <taxon>Insecta</taxon>
        <taxon>Pterygota</taxon>
        <taxon>Neoptera</taxon>
        <taxon>Paraneoptera</taxon>
        <taxon>Hemiptera</taxon>
        <taxon>Auchenorrhyncha</taxon>
        <taxon>Fulgoroidea</taxon>
        <taxon>Delphacidae</taxon>
        <taxon>Criomorphinae</taxon>
        <taxon>Laodelphax</taxon>
    </lineage>
</organism>
<reference evidence="1 2" key="1">
    <citation type="journal article" date="2017" name="Gigascience">
        <title>Genome sequence of the small brown planthopper, Laodelphax striatellus.</title>
        <authorList>
            <person name="Zhu J."/>
            <person name="Jiang F."/>
            <person name="Wang X."/>
            <person name="Yang P."/>
            <person name="Bao Y."/>
            <person name="Zhao W."/>
            <person name="Wang W."/>
            <person name="Lu H."/>
            <person name="Wang Q."/>
            <person name="Cui N."/>
            <person name="Li J."/>
            <person name="Chen X."/>
            <person name="Luo L."/>
            <person name="Yu J."/>
            <person name="Kang L."/>
            <person name="Cui F."/>
        </authorList>
    </citation>
    <scope>NUCLEOTIDE SEQUENCE [LARGE SCALE GENOMIC DNA]</scope>
    <source>
        <strain evidence="1">Lst14</strain>
    </source>
</reference>
<comment type="caution">
    <text evidence="1">The sequence shown here is derived from an EMBL/GenBank/DDBJ whole genome shotgun (WGS) entry which is preliminary data.</text>
</comment>
<name>A0A482WK35_LAOST</name>
<dbReference type="AlphaFoldDB" id="A0A482WK35"/>
<proteinExistence type="predicted"/>
<protein>
    <submittedName>
        <fullName evidence="1">Uncharacterized protein</fullName>
    </submittedName>
</protein>
<gene>
    <name evidence="1" type="ORF">LSTR_LSTR006990</name>
</gene>
<accession>A0A482WK35</accession>
<evidence type="ECO:0000313" key="2">
    <source>
        <dbReference type="Proteomes" id="UP000291343"/>
    </source>
</evidence>